<feature type="repeat" description="PPR" evidence="3">
    <location>
        <begin position="170"/>
        <end position="204"/>
    </location>
</feature>
<evidence type="ECO:0000313" key="5">
    <source>
        <dbReference type="Proteomes" id="UP001293593"/>
    </source>
</evidence>
<dbReference type="AlphaFoldDB" id="A0AAE1JLV5"/>
<dbReference type="Proteomes" id="UP001293593">
    <property type="component" value="Unassembled WGS sequence"/>
</dbReference>
<keyword evidence="5" id="KW-1185">Reference proteome</keyword>
<dbReference type="GO" id="GO:0005739">
    <property type="term" value="C:mitochondrion"/>
    <property type="evidence" value="ECO:0007669"/>
    <property type="project" value="TreeGrafter"/>
</dbReference>
<evidence type="ECO:0000313" key="4">
    <source>
        <dbReference type="EMBL" id="KAK4255499.1"/>
    </source>
</evidence>
<dbReference type="GO" id="GO:0003729">
    <property type="term" value="F:mRNA binding"/>
    <property type="evidence" value="ECO:0007669"/>
    <property type="project" value="UniProtKB-ARBA"/>
</dbReference>
<comment type="similarity">
    <text evidence="1">Belongs to the PPR family. P subfamily.</text>
</comment>
<comment type="caution">
    <text evidence="4">The sequence shown here is derived from an EMBL/GenBank/DDBJ whole genome shotgun (WGS) entry which is preliminary data.</text>
</comment>
<dbReference type="PANTHER" id="PTHR45717:SF10">
    <property type="entry name" value="OS10G0501000 PROTEIN"/>
    <property type="match status" value="1"/>
</dbReference>
<name>A0AAE1JLV5_9FABA</name>
<accession>A0AAE1JLV5</accession>
<dbReference type="Gene3D" id="1.25.40.10">
    <property type="entry name" value="Tetratricopeptide repeat domain"/>
    <property type="match status" value="2"/>
</dbReference>
<gene>
    <name evidence="4" type="ORF">QN277_008497</name>
</gene>
<evidence type="ECO:0000256" key="1">
    <source>
        <dbReference type="ARBA" id="ARBA00007626"/>
    </source>
</evidence>
<protein>
    <recommendedName>
        <fullName evidence="6">Pentatricopeptide repeat-containing protein</fullName>
    </recommendedName>
</protein>
<evidence type="ECO:0000256" key="2">
    <source>
        <dbReference type="ARBA" id="ARBA00022737"/>
    </source>
</evidence>
<dbReference type="InterPro" id="IPR002885">
    <property type="entry name" value="PPR_rpt"/>
</dbReference>
<dbReference type="NCBIfam" id="TIGR00756">
    <property type="entry name" value="PPR"/>
    <property type="match status" value="3"/>
</dbReference>
<dbReference type="Pfam" id="PF13041">
    <property type="entry name" value="PPR_2"/>
    <property type="match status" value="1"/>
</dbReference>
<evidence type="ECO:0000256" key="3">
    <source>
        <dbReference type="PROSITE-ProRule" id="PRU00708"/>
    </source>
</evidence>
<keyword evidence="2" id="KW-0677">Repeat</keyword>
<reference evidence="4" key="1">
    <citation type="submission" date="2023-10" db="EMBL/GenBank/DDBJ databases">
        <title>Chromosome-level genome of the transformable northern wattle, Acacia crassicarpa.</title>
        <authorList>
            <person name="Massaro I."/>
            <person name="Sinha N.R."/>
            <person name="Poethig S."/>
            <person name="Leichty A.R."/>
        </authorList>
    </citation>
    <scope>NUCLEOTIDE SEQUENCE</scope>
    <source>
        <strain evidence="4">Acra3RX</strain>
        <tissue evidence="4">Leaf</tissue>
    </source>
</reference>
<dbReference type="EMBL" id="JAWXYG010000013">
    <property type="protein sequence ID" value="KAK4255499.1"/>
    <property type="molecule type" value="Genomic_DNA"/>
</dbReference>
<dbReference type="PANTHER" id="PTHR45717">
    <property type="entry name" value="OS12G0527900 PROTEIN"/>
    <property type="match status" value="1"/>
</dbReference>
<dbReference type="SUPFAM" id="SSF48452">
    <property type="entry name" value="TPR-like"/>
    <property type="match status" value="1"/>
</dbReference>
<dbReference type="Pfam" id="PF01535">
    <property type="entry name" value="PPR"/>
    <property type="match status" value="4"/>
</dbReference>
<feature type="repeat" description="PPR" evidence="3">
    <location>
        <begin position="346"/>
        <end position="380"/>
    </location>
</feature>
<sequence length="494" mass="57099">MTMLIRSKWNLYSDLQISGSLFFSTRPVIRFSPHIDSLYLRISRSGDPNISMARLLDHWVEEGRPVKRSELHKIIKQLRKYRRFSHALQVSEWMSNEMNNQLPTADIAIQLDLKSKVQGLDEAERYFSSIPETSKVSKVYCALLNCYAEHGYVEKAEAIMQKLQQCSSISVLTYNVMLSLYRRLGKYEELETLMEEMKEKHICDRYTYCIRLNAYAKTLDIEGMEKFLLQMEADVAAVDWHTYALAANAYIKAGLSEKALQMLKRSEHLINGSSRTKRIAYEALLNMYASIGNKPEVYRVWSMCKNLERSRNSVYVSMIGSLLKLDDIDGAERILDEWESDNTCSDIRIPNLLISAYCKKGFLDKAEAFLSRYLNLGMKPEGITWALFANGYKEQNDMEKTVEMVKKAIMADRQVSRLNPSTLSACIKHLKGKGDSEYAIELINLCRQRGIISVGTYDRLFNYIQNENPDTSMEQHFLLDRKYQLPDGEKEDSY</sequence>
<organism evidence="4 5">
    <name type="scientific">Acacia crassicarpa</name>
    <name type="common">northern wattle</name>
    <dbReference type="NCBI Taxonomy" id="499986"/>
    <lineage>
        <taxon>Eukaryota</taxon>
        <taxon>Viridiplantae</taxon>
        <taxon>Streptophyta</taxon>
        <taxon>Embryophyta</taxon>
        <taxon>Tracheophyta</taxon>
        <taxon>Spermatophyta</taxon>
        <taxon>Magnoliopsida</taxon>
        <taxon>eudicotyledons</taxon>
        <taxon>Gunneridae</taxon>
        <taxon>Pentapetalae</taxon>
        <taxon>rosids</taxon>
        <taxon>fabids</taxon>
        <taxon>Fabales</taxon>
        <taxon>Fabaceae</taxon>
        <taxon>Caesalpinioideae</taxon>
        <taxon>mimosoid clade</taxon>
        <taxon>Acacieae</taxon>
        <taxon>Acacia</taxon>
    </lineage>
</organism>
<dbReference type="PROSITE" id="PS51375">
    <property type="entry name" value="PPR"/>
    <property type="match status" value="2"/>
</dbReference>
<evidence type="ECO:0008006" key="6">
    <source>
        <dbReference type="Google" id="ProtNLM"/>
    </source>
</evidence>
<dbReference type="InterPro" id="IPR011990">
    <property type="entry name" value="TPR-like_helical_dom_sf"/>
</dbReference>
<proteinExistence type="inferred from homology"/>